<dbReference type="AlphaFoldDB" id="A0A926ZHH8"/>
<protein>
    <submittedName>
        <fullName evidence="2">PEP-CTERM sorting domain-containing protein</fullName>
    </submittedName>
</protein>
<evidence type="ECO:0000256" key="1">
    <source>
        <dbReference type="SAM" id="SignalP"/>
    </source>
</evidence>
<feature type="chain" id="PRO_5036974190" evidence="1">
    <location>
        <begin position="32"/>
        <end position="237"/>
    </location>
</feature>
<keyword evidence="3" id="KW-1185">Reference proteome</keyword>
<dbReference type="EMBL" id="JACJPW010000047">
    <property type="protein sequence ID" value="MBD2183050.1"/>
    <property type="molecule type" value="Genomic_DNA"/>
</dbReference>
<comment type="caution">
    <text evidence="2">The sequence shown here is derived from an EMBL/GenBank/DDBJ whole genome shotgun (WGS) entry which is preliminary data.</text>
</comment>
<reference evidence="2" key="1">
    <citation type="journal article" date="2015" name="ISME J.">
        <title>Draft Genome Sequence of Streptomyces incarnatus NRRL8089, which Produces the Nucleoside Antibiotic Sinefungin.</title>
        <authorList>
            <person name="Oshima K."/>
            <person name="Hattori M."/>
            <person name="Shimizu H."/>
            <person name="Fukuda K."/>
            <person name="Nemoto M."/>
            <person name="Inagaki K."/>
            <person name="Tamura T."/>
        </authorList>
    </citation>
    <scope>NUCLEOTIDE SEQUENCE</scope>
    <source>
        <strain evidence="2">FACHB-1375</strain>
    </source>
</reference>
<evidence type="ECO:0000313" key="2">
    <source>
        <dbReference type="EMBL" id="MBD2183050.1"/>
    </source>
</evidence>
<proteinExistence type="predicted"/>
<accession>A0A926ZHH8</accession>
<gene>
    <name evidence="2" type="ORF">H6G03_18600</name>
</gene>
<name>A0A926ZHH8_9CYAN</name>
<evidence type="ECO:0000313" key="3">
    <source>
        <dbReference type="Proteomes" id="UP000641646"/>
    </source>
</evidence>
<organism evidence="2 3">
    <name type="scientific">Aerosakkonema funiforme FACHB-1375</name>
    <dbReference type="NCBI Taxonomy" id="2949571"/>
    <lineage>
        <taxon>Bacteria</taxon>
        <taxon>Bacillati</taxon>
        <taxon>Cyanobacteriota</taxon>
        <taxon>Cyanophyceae</taxon>
        <taxon>Oscillatoriophycideae</taxon>
        <taxon>Aerosakkonematales</taxon>
        <taxon>Aerosakkonemataceae</taxon>
        <taxon>Aerosakkonema</taxon>
    </lineage>
</organism>
<feature type="signal peptide" evidence="1">
    <location>
        <begin position="1"/>
        <end position="31"/>
    </location>
</feature>
<dbReference type="Proteomes" id="UP000641646">
    <property type="component" value="Unassembled WGS sequence"/>
</dbReference>
<reference evidence="2" key="2">
    <citation type="submission" date="2020-08" db="EMBL/GenBank/DDBJ databases">
        <authorList>
            <person name="Chen M."/>
            <person name="Teng W."/>
            <person name="Zhao L."/>
            <person name="Hu C."/>
            <person name="Zhou Y."/>
            <person name="Han B."/>
            <person name="Song L."/>
            <person name="Shu W."/>
        </authorList>
    </citation>
    <scope>NUCLEOTIDE SEQUENCE</scope>
    <source>
        <strain evidence="2">FACHB-1375</strain>
    </source>
</reference>
<dbReference type="NCBIfam" id="TIGR02595">
    <property type="entry name" value="PEP_CTERM"/>
    <property type="match status" value="1"/>
</dbReference>
<sequence length="237" mass="24927">MKKTFWSGLASSFLTAVGLTIASSGFSTANAASMTFHAYPFLGDSSEVKITLDDEIAGAGKVQFKVDVVPNPFIGDIRGVFFNILNNSLLKDVVIIGSDITEVVKRPGDVAATSNGSSIMYEGRFDIGVQIGTPNRVQDDIQSTVFTLSHPNVALDIAQFTTETDPVTNQGPKALLFGVDLRSIGTVNGPRSGLSKLGAGVDDKVTVPEPATAVALGLVAIVGFGLHKQKKKQQAET</sequence>
<dbReference type="InterPro" id="IPR013424">
    <property type="entry name" value="Ice-binding_C"/>
</dbReference>
<keyword evidence="1" id="KW-0732">Signal</keyword>
<dbReference type="RefSeq" id="WP_190466571.1">
    <property type="nucleotide sequence ID" value="NZ_JACJPW010000047.1"/>
</dbReference>